<proteinExistence type="predicted"/>
<gene>
    <name evidence="1" type="ORF">FKW44_013794</name>
</gene>
<evidence type="ECO:0000313" key="1">
    <source>
        <dbReference type="EMBL" id="QQP39922.1"/>
    </source>
</evidence>
<name>A0A7T8GYB7_CALRO</name>
<sequence length="98" mass="10844">MTLLGASLDAKDGIISTSTTSLREQAFPPSTRWPPRQWPWRPGIFFTPTTVVAVPGTRLVTSSAPSEEAHEVHHSSSVSTRKRDGYFCMSRNICVELI</sequence>
<reference evidence="2" key="1">
    <citation type="submission" date="2021-01" db="EMBL/GenBank/DDBJ databases">
        <title>Caligus Genome Assembly.</title>
        <authorList>
            <person name="Gallardo-Escarate C."/>
        </authorList>
    </citation>
    <scope>NUCLEOTIDE SEQUENCE [LARGE SCALE GENOMIC DNA]</scope>
</reference>
<dbReference type="AlphaFoldDB" id="A0A7T8GYB7"/>
<organism evidence="1 2">
    <name type="scientific">Caligus rogercresseyi</name>
    <name type="common">Sea louse</name>
    <dbReference type="NCBI Taxonomy" id="217165"/>
    <lineage>
        <taxon>Eukaryota</taxon>
        <taxon>Metazoa</taxon>
        <taxon>Ecdysozoa</taxon>
        <taxon>Arthropoda</taxon>
        <taxon>Crustacea</taxon>
        <taxon>Multicrustacea</taxon>
        <taxon>Hexanauplia</taxon>
        <taxon>Copepoda</taxon>
        <taxon>Siphonostomatoida</taxon>
        <taxon>Caligidae</taxon>
        <taxon>Caligus</taxon>
    </lineage>
</organism>
<keyword evidence="2" id="KW-1185">Reference proteome</keyword>
<protein>
    <submittedName>
        <fullName evidence="1">Uncharacterized protein</fullName>
    </submittedName>
</protein>
<dbReference type="EMBL" id="CP045898">
    <property type="protein sequence ID" value="QQP39922.1"/>
    <property type="molecule type" value="Genomic_DNA"/>
</dbReference>
<accession>A0A7T8GYB7</accession>
<evidence type="ECO:0000313" key="2">
    <source>
        <dbReference type="Proteomes" id="UP000595437"/>
    </source>
</evidence>
<dbReference type="Proteomes" id="UP000595437">
    <property type="component" value="Chromosome 9"/>
</dbReference>